<dbReference type="PANTHER" id="PTHR13336:SF3">
    <property type="entry name" value="OCIA DOMAIN-CONTAINING PROTEIN 1"/>
    <property type="match status" value="1"/>
</dbReference>
<evidence type="ECO:0000313" key="3">
    <source>
        <dbReference type="RefSeq" id="XP_023937468.2"/>
    </source>
</evidence>
<dbReference type="AlphaFoldDB" id="A0A6J1MX86"/>
<name>A0A6J1MX86_BICAN</name>
<gene>
    <name evidence="3" type="primary">LOC112045505</name>
</gene>
<dbReference type="OrthoDB" id="10003372at2759"/>
<accession>A0A6J1MX86</accession>
<dbReference type="PANTHER" id="PTHR13336">
    <property type="entry name" value="OVARIAN CARCINOMA IMMUNOREACTIVE ANTIGEN"/>
    <property type="match status" value="1"/>
</dbReference>
<dbReference type="GO" id="GO:0005768">
    <property type="term" value="C:endosome"/>
    <property type="evidence" value="ECO:0007669"/>
    <property type="project" value="TreeGrafter"/>
</dbReference>
<dbReference type="Pfam" id="PF07051">
    <property type="entry name" value="OCIA"/>
    <property type="match status" value="1"/>
</dbReference>
<dbReference type="RefSeq" id="XP_023937468.2">
    <property type="nucleotide sequence ID" value="XM_024081700.2"/>
</dbReference>
<dbReference type="Proteomes" id="UP001652582">
    <property type="component" value="Chromosome Z"/>
</dbReference>
<dbReference type="GeneID" id="112045505"/>
<evidence type="ECO:0000313" key="2">
    <source>
        <dbReference type="Proteomes" id="UP001652582"/>
    </source>
</evidence>
<reference evidence="3" key="1">
    <citation type="submission" date="2025-08" db="UniProtKB">
        <authorList>
            <consortium name="RefSeq"/>
        </authorList>
    </citation>
    <scope>IDENTIFICATION</scope>
</reference>
<organism evidence="2 3">
    <name type="scientific">Bicyclus anynana</name>
    <name type="common">Squinting bush brown butterfly</name>
    <dbReference type="NCBI Taxonomy" id="110368"/>
    <lineage>
        <taxon>Eukaryota</taxon>
        <taxon>Metazoa</taxon>
        <taxon>Ecdysozoa</taxon>
        <taxon>Arthropoda</taxon>
        <taxon>Hexapoda</taxon>
        <taxon>Insecta</taxon>
        <taxon>Pterygota</taxon>
        <taxon>Neoptera</taxon>
        <taxon>Endopterygota</taxon>
        <taxon>Lepidoptera</taxon>
        <taxon>Glossata</taxon>
        <taxon>Ditrysia</taxon>
        <taxon>Papilionoidea</taxon>
        <taxon>Nymphalidae</taxon>
        <taxon>Satyrinae</taxon>
        <taxon>Satyrini</taxon>
        <taxon>Mycalesina</taxon>
        <taxon>Bicyclus</taxon>
    </lineage>
</organism>
<dbReference type="KEGG" id="bany:112045505"/>
<feature type="domain" description="OCIA" evidence="1">
    <location>
        <begin position="36"/>
        <end position="115"/>
    </location>
</feature>
<sequence>MVDPKKNDKDEVCKVDESELKWTCPPIRNVTHPLRYYELTPDEMKALEECDRESFYERCLPFSTLFAALTYTGIRLGRLRAHPHFGSYPKVMLAAFIGHCFGRVSYIPECGFKLRTDLPANSHLGNTMRKYYNEANPPKKK</sequence>
<keyword evidence="2" id="KW-1185">Reference proteome</keyword>
<protein>
    <submittedName>
        <fullName evidence="3">OCIA domain-containing protein 1-like</fullName>
    </submittedName>
</protein>
<proteinExistence type="predicted"/>
<dbReference type="InterPro" id="IPR009764">
    <property type="entry name" value="OCIA_dom"/>
</dbReference>
<dbReference type="InterPro" id="IPR040187">
    <property type="entry name" value="OCAD1/2"/>
</dbReference>
<evidence type="ECO:0000259" key="1">
    <source>
        <dbReference type="Pfam" id="PF07051"/>
    </source>
</evidence>